<keyword evidence="7" id="KW-0520">NAD</keyword>
<keyword evidence="4" id="KW-0210">Decarboxylase</keyword>
<keyword evidence="8" id="KW-0333">Golgi apparatus</keyword>
<dbReference type="AlphaFoldDB" id="A0A1G2BMA6"/>
<evidence type="ECO:0000313" key="15">
    <source>
        <dbReference type="Proteomes" id="UP000177817"/>
    </source>
</evidence>
<keyword evidence="10" id="KW-0325">Glycoprotein</keyword>
<dbReference type="PANTHER" id="PTHR43078">
    <property type="entry name" value="UDP-GLUCURONIC ACID DECARBOXYLASE-RELATED"/>
    <property type="match status" value="1"/>
</dbReference>
<evidence type="ECO:0000256" key="10">
    <source>
        <dbReference type="ARBA" id="ARBA00023180"/>
    </source>
</evidence>
<evidence type="ECO:0000256" key="11">
    <source>
        <dbReference type="ARBA" id="ARBA00023239"/>
    </source>
</evidence>
<dbReference type="PANTHER" id="PTHR43078:SF6">
    <property type="entry name" value="UDP-GLUCURONIC ACID DECARBOXYLASE 1"/>
    <property type="match status" value="1"/>
</dbReference>
<evidence type="ECO:0000256" key="7">
    <source>
        <dbReference type="ARBA" id="ARBA00023027"/>
    </source>
</evidence>
<name>A0A1G2BMA6_9BACT</name>
<dbReference type="GO" id="GO:0070403">
    <property type="term" value="F:NAD+ binding"/>
    <property type="evidence" value="ECO:0007669"/>
    <property type="project" value="InterPro"/>
</dbReference>
<keyword evidence="5" id="KW-0735">Signal-anchor</keyword>
<dbReference type="EMBL" id="MHKK01000015">
    <property type="protein sequence ID" value="OGY90222.1"/>
    <property type="molecule type" value="Genomic_DNA"/>
</dbReference>
<keyword evidence="11" id="KW-0456">Lyase</keyword>
<sequence>MTVVIPIQKKNILVLGGAGFIGSHLCELLLRRGDNVICLDNFITSDVENIKMMLEFPNFEFIRHDITTDMDFGKEPGLRKFKVHINGVQEIYNLACPTSPSDYTSLPIETALANSQGVRISLELAKKYKARYLLTSSSAVYGPAPEDTNIISENYLGRVNFIGPRACYNEGKRFAEMLTSTYREYFKLDVRTARVFTTYGPRMMKNSGRIIPDIINNALMNQEVVVPGDASTGSSLCFVKDTVEGLLALMHSEIDHPVNIGNDNFYTYHDITEKVRSMVSSTSTVRYGESLPFSHHQAVPDITLAKEKLNWFPLVNIDEGLKQTIAFARSNYIGKIDMRRYRAQE</sequence>
<evidence type="ECO:0000256" key="8">
    <source>
        <dbReference type="ARBA" id="ARBA00023034"/>
    </source>
</evidence>
<dbReference type="InterPro" id="IPR036291">
    <property type="entry name" value="NAD(P)-bd_dom_sf"/>
</dbReference>
<dbReference type="InterPro" id="IPR001509">
    <property type="entry name" value="Epimerase_deHydtase"/>
</dbReference>
<reference evidence="14 15" key="1">
    <citation type="journal article" date="2016" name="Nat. Commun.">
        <title>Thousands of microbial genomes shed light on interconnected biogeochemical processes in an aquifer system.</title>
        <authorList>
            <person name="Anantharaman K."/>
            <person name="Brown C.T."/>
            <person name="Hug L.A."/>
            <person name="Sharon I."/>
            <person name="Castelle C.J."/>
            <person name="Probst A.J."/>
            <person name="Thomas B.C."/>
            <person name="Singh A."/>
            <person name="Wilkins M.J."/>
            <person name="Karaoz U."/>
            <person name="Brodie E.L."/>
            <person name="Williams K.H."/>
            <person name="Hubbard S.S."/>
            <person name="Banfield J.F."/>
        </authorList>
    </citation>
    <scope>NUCLEOTIDE SEQUENCE [LARGE SCALE GENOMIC DNA]</scope>
</reference>
<evidence type="ECO:0000256" key="4">
    <source>
        <dbReference type="ARBA" id="ARBA00022793"/>
    </source>
</evidence>
<organism evidence="14 15">
    <name type="scientific">Candidatus Komeilibacteria bacterium RIFCSPHIGHO2_01_FULL_52_14</name>
    <dbReference type="NCBI Taxonomy" id="1798549"/>
    <lineage>
        <taxon>Bacteria</taxon>
        <taxon>Candidatus Komeiliibacteriota</taxon>
    </lineage>
</organism>
<evidence type="ECO:0000313" key="14">
    <source>
        <dbReference type="EMBL" id="OGY90222.1"/>
    </source>
</evidence>
<keyword evidence="6" id="KW-1133">Transmembrane helix</keyword>
<dbReference type="InterPro" id="IPR044516">
    <property type="entry name" value="UXS-like"/>
</dbReference>
<evidence type="ECO:0000256" key="1">
    <source>
        <dbReference type="ARBA" id="ARBA00001911"/>
    </source>
</evidence>
<dbReference type="UniPathway" id="UPA00796">
    <property type="reaction ID" value="UER00771"/>
</dbReference>
<proteinExistence type="predicted"/>
<evidence type="ECO:0000256" key="9">
    <source>
        <dbReference type="ARBA" id="ARBA00023136"/>
    </source>
</evidence>
<dbReference type="Proteomes" id="UP000177817">
    <property type="component" value="Unassembled WGS sequence"/>
</dbReference>
<comment type="caution">
    <text evidence="14">The sequence shown here is derived from an EMBL/GenBank/DDBJ whole genome shotgun (WGS) entry which is preliminary data.</text>
</comment>
<comment type="cofactor">
    <cofactor evidence="1">
        <name>NAD(+)</name>
        <dbReference type="ChEBI" id="CHEBI:57540"/>
    </cofactor>
</comment>
<dbReference type="GO" id="GO:0048040">
    <property type="term" value="F:UDP-glucuronate decarboxylase activity"/>
    <property type="evidence" value="ECO:0007669"/>
    <property type="project" value="TreeGrafter"/>
</dbReference>
<keyword evidence="3" id="KW-0812">Transmembrane</keyword>
<accession>A0A1G2BMA6</accession>
<dbReference type="GO" id="GO:0033320">
    <property type="term" value="P:UDP-D-xylose biosynthetic process"/>
    <property type="evidence" value="ECO:0007669"/>
    <property type="project" value="UniProtKB-UniPathway"/>
</dbReference>
<dbReference type="GO" id="GO:0042732">
    <property type="term" value="P:D-xylose metabolic process"/>
    <property type="evidence" value="ECO:0007669"/>
    <property type="project" value="InterPro"/>
</dbReference>
<evidence type="ECO:0000256" key="12">
    <source>
        <dbReference type="ARBA" id="ARBA00037859"/>
    </source>
</evidence>
<evidence type="ECO:0000256" key="2">
    <source>
        <dbReference type="ARBA" id="ARBA00004323"/>
    </source>
</evidence>
<evidence type="ECO:0000256" key="5">
    <source>
        <dbReference type="ARBA" id="ARBA00022968"/>
    </source>
</evidence>
<evidence type="ECO:0000256" key="3">
    <source>
        <dbReference type="ARBA" id="ARBA00022692"/>
    </source>
</evidence>
<comment type="subcellular location">
    <subcellularLocation>
        <location evidence="2">Golgi apparatus membrane</location>
        <topology evidence="2">Single-pass type II membrane protein</topology>
    </subcellularLocation>
    <subcellularLocation>
        <location evidence="12">Golgi apparatus</location>
        <location evidence="12">Golgi stack membrane</location>
    </subcellularLocation>
</comment>
<dbReference type="SUPFAM" id="SSF51735">
    <property type="entry name" value="NAD(P)-binding Rossmann-fold domains"/>
    <property type="match status" value="1"/>
</dbReference>
<evidence type="ECO:0000259" key="13">
    <source>
        <dbReference type="Pfam" id="PF01370"/>
    </source>
</evidence>
<protein>
    <recommendedName>
        <fullName evidence="13">NAD-dependent epimerase/dehydratase domain-containing protein</fullName>
    </recommendedName>
</protein>
<keyword evidence="9" id="KW-0472">Membrane</keyword>
<feature type="domain" description="NAD-dependent epimerase/dehydratase" evidence="13">
    <location>
        <begin position="12"/>
        <end position="261"/>
    </location>
</feature>
<dbReference type="FunFam" id="3.40.50.720:FF:000065">
    <property type="entry name" value="UDP-glucuronic acid decarboxylase 1"/>
    <property type="match status" value="1"/>
</dbReference>
<gene>
    <name evidence="14" type="ORF">A2677_04315</name>
</gene>
<dbReference type="Gene3D" id="3.40.50.720">
    <property type="entry name" value="NAD(P)-binding Rossmann-like Domain"/>
    <property type="match status" value="1"/>
</dbReference>
<dbReference type="GO" id="GO:0005737">
    <property type="term" value="C:cytoplasm"/>
    <property type="evidence" value="ECO:0007669"/>
    <property type="project" value="TreeGrafter"/>
</dbReference>
<dbReference type="Pfam" id="PF01370">
    <property type="entry name" value="Epimerase"/>
    <property type="match status" value="1"/>
</dbReference>
<evidence type="ECO:0000256" key="6">
    <source>
        <dbReference type="ARBA" id="ARBA00022989"/>
    </source>
</evidence>